<feature type="signal peptide" evidence="2">
    <location>
        <begin position="1"/>
        <end position="20"/>
    </location>
</feature>
<name>A0A8C6EPS6_MARMA</name>
<feature type="transmembrane region" description="Helical" evidence="1">
    <location>
        <begin position="138"/>
        <end position="155"/>
    </location>
</feature>
<reference evidence="3" key="2">
    <citation type="submission" date="2025-09" db="UniProtKB">
        <authorList>
            <consortium name="Ensembl"/>
        </authorList>
    </citation>
    <scope>IDENTIFICATION</scope>
</reference>
<keyword evidence="1" id="KW-1133">Transmembrane helix</keyword>
<keyword evidence="2" id="KW-0732">Signal</keyword>
<dbReference type="Proteomes" id="UP000694407">
    <property type="component" value="Unplaced"/>
</dbReference>
<accession>A0A8C6EPS6</accession>
<dbReference type="Ensembl" id="ENSMMMT00000007456.1">
    <property type="protein sequence ID" value="ENSMMMP00000006568.1"/>
    <property type="gene ID" value="ENSMMMG00000005886.1"/>
</dbReference>
<feature type="chain" id="PRO_5034331122" evidence="2">
    <location>
        <begin position="21"/>
        <end position="172"/>
    </location>
</feature>
<keyword evidence="1" id="KW-0812">Transmembrane</keyword>
<evidence type="ECO:0000313" key="3">
    <source>
        <dbReference type="Ensembl" id="ENSMMMP00000006568.1"/>
    </source>
</evidence>
<evidence type="ECO:0000256" key="2">
    <source>
        <dbReference type="SAM" id="SignalP"/>
    </source>
</evidence>
<reference evidence="3" key="1">
    <citation type="submission" date="2025-08" db="UniProtKB">
        <authorList>
            <consortium name="Ensembl"/>
        </authorList>
    </citation>
    <scope>IDENTIFICATION</scope>
</reference>
<protein>
    <submittedName>
        <fullName evidence="3">Uncharacterized protein</fullName>
    </submittedName>
</protein>
<keyword evidence="4" id="KW-1185">Reference proteome</keyword>
<organism evidence="3 4">
    <name type="scientific">Marmota marmota marmota</name>
    <name type="common">Alpine marmot</name>
    <dbReference type="NCBI Taxonomy" id="9994"/>
    <lineage>
        <taxon>Eukaryota</taxon>
        <taxon>Metazoa</taxon>
        <taxon>Chordata</taxon>
        <taxon>Craniata</taxon>
        <taxon>Vertebrata</taxon>
        <taxon>Euteleostomi</taxon>
        <taxon>Mammalia</taxon>
        <taxon>Eutheria</taxon>
        <taxon>Euarchontoglires</taxon>
        <taxon>Glires</taxon>
        <taxon>Rodentia</taxon>
        <taxon>Sciuromorpha</taxon>
        <taxon>Sciuridae</taxon>
        <taxon>Xerinae</taxon>
        <taxon>Marmotini</taxon>
        <taxon>Marmota</taxon>
    </lineage>
</organism>
<keyword evidence="1" id="KW-0472">Membrane</keyword>
<evidence type="ECO:0000313" key="4">
    <source>
        <dbReference type="Proteomes" id="UP000694407"/>
    </source>
</evidence>
<sequence length="172" mass="18232">MRGLCLPLPLSLLCSRHARGSPSAGELGGQSWAAASYRGSSSRLEGGGAEDAQARRLLSPSPKGHEVEYSGCAPSCEAVSHNFQRQTLGTHPEIAMEGLGQQTPPRLELGDVSCCLQDLCNRPGLQRPFMVGRAPGPPAGGLLLILAPALLWALFPRRTPLSSPQRVCQCPR</sequence>
<evidence type="ECO:0000256" key="1">
    <source>
        <dbReference type="SAM" id="Phobius"/>
    </source>
</evidence>
<dbReference type="AlphaFoldDB" id="A0A8C6EPS6"/>
<proteinExistence type="predicted"/>